<organism evidence="2 3">
    <name type="scientific">Arctia plantaginis</name>
    <name type="common">Wood tiger moth</name>
    <name type="synonym">Phalaena plantaginis</name>
    <dbReference type="NCBI Taxonomy" id="874455"/>
    <lineage>
        <taxon>Eukaryota</taxon>
        <taxon>Metazoa</taxon>
        <taxon>Ecdysozoa</taxon>
        <taxon>Arthropoda</taxon>
        <taxon>Hexapoda</taxon>
        <taxon>Insecta</taxon>
        <taxon>Pterygota</taxon>
        <taxon>Neoptera</taxon>
        <taxon>Endopterygota</taxon>
        <taxon>Lepidoptera</taxon>
        <taxon>Glossata</taxon>
        <taxon>Ditrysia</taxon>
        <taxon>Noctuoidea</taxon>
        <taxon>Erebidae</taxon>
        <taxon>Arctiinae</taxon>
        <taxon>Arctia</taxon>
    </lineage>
</organism>
<dbReference type="AlphaFoldDB" id="A0A8S1AXZ3"/>
<dbReference type="EMBL" id="CADEBD010000364">
    <property type="protein sequence ID" value="CAB3251975.1"/>
    <property type="molecule type" value="Genomic_DNA"/>
</dbReference>
<accession>A0A8S1AXZ3</accession>
<protein>
    <submittedName>
        <fullName evidence="2">Uncharacterized protein</fullName>
    </submittedName>
</protein>
<proteinExistence type="predicted"/>
<dbReference type="OrthoDB" id="9971669at2759"/>
<sequence length="290" mass="34145">MEHTLTPATNNYTRKRKRNSDTWKKNVIKKQRYESKSMPQRVCHHNTPAFKCQNLTMAQMKKIHQDFYSHTNKKDQDAILLKLCKIMSANRTSKNHYKYKGKKQTTIKYGVIVNKTRIPICNKFFLHIFGITKHRVAFVMKKFYYTGEVGTEHRGGDRKTAKFADQKRSIHNYIATLQCIESHYCRKSKSAERKYLPSELSLSKLFKMYKRNKQISMLNPEPLPNIVAVNKNKLQDVKKLLQKHYGSEWVALRSLMFYKELLQTQEELVAPQTEESFCNESTGETIELHV</sequence>
<evidence type="ECO:0000313" key="2">
    <source>
        <dbReference type="EMBL" id="CAB3251975.1"/>
    </source>
</evidence>
<feature type="compositionally biased region" description="Polar residues" evidence="1">
    <location>
        <begin position="1"/>
        <end position="12"/>
    </location>
</feature>
<dbReference type="PANTHER" id="PTHR10773:SF19">
    <property type="match status" value="1"/>
</dbReference>
<evidence type="ECO:0000256" key="1">
    <source>
        <dbReference type="SAM" id="MobiDB-lite"/>
    </source>
</evidence>
<feature type="region of interest" description="Disordered" evidence="1">
    <location>
        <begin position="1"/>
        <end position="21"/>
    </location>
</feature>
<comment type="caution">
    <text evidence="2">The sequence shown here is derived from an EMBL/GenBank/DDBJ whole genome shotgun (WGS) entry which is preliminary data.</text>
</comment>
<reference evidence="2 3" key="1">
    <citation type="submission" date="2020-04" db="EMBL/GenBank/DDBJ databases">
        <authorList>
            <person name="Wallbank WR R."/>
            <person name="Pardo Diaz C."/>
            <person name="Kozak K."/>
            <person name="Martin S."/>
            <person name="Jiggins C."/>
            <person name="Moest M."/>
            <person name="Warren A I."/>
            <person name="Byers J.R.P. K."/>
            <person name="Montejo-Kovacevich G."/>
            <person name="Yen C E."/>
        </authorList>
    </citation>
    <scope>NUCLEOTIDE SEQUENCE [LARGE SCALE GENOMIC DNA]</scope>
</reference>
<name>A0A8S1AXZ3_ARCPL</name>
<dbReference type="Proteomes" id="UP000494256">
    <property type="component" value="Unassembled WGS sequence"/>
</dbReference>
<dbReference type="PANTHER" id="PTHR10773">
    <property type="entry name" value="DNA-DIRECTED RNA POLYMERASES I, II, AND III SUBUNIT RPABC2"/>
    <property type="match status" value="1"/>
</dbReference>
<evidence type="ECO:0000313" key="3">
    <source>
        <dbReference type="Proteomes" id="UP000494256"/>
    </source>
</evidence>
<gene>
    <name evidence="2" type="ORF">APLA_LOCUS13834</name>
</gene>